<gene>
    <name evidence="7" type="ORF">PHYSODRAFT_517659</name>
</gene>
<evidence type="ECO:0000259" key="6">
    <source>
        <dbReference type="PROSITE" id="PS50808"/>
    </source>
</evidence>
<evidence type="ECO:0000256" key="1">
    <source>
        <dbReference type="ARBA" id="ARBA00022723"/>
    </source>
</evidence>
<dbReference type="AlphaFoldDB" id="G4ZW62"/>
<dbReference type="Pfam" id="PF02892">
    <property type="entry name" value="zf-BED"/>
    <property type="match status" value="1"/>
</dbReference>
<reference evidence="7 8" key="1">
    <citation type="journal article" date="2006" name="Science">
        <title>Phytophthora genome sequences uncover evolutionary origins and mechanisms of pathogenesis.</title>
        <authorList>
            <person name="Tyler B.M."/>
            <person name="Tripathy S."/>
            <person name="Zhang X."/>
            <person name="Dehal P."/>
            <person name="Jiang R.H."/>
            <person name="Aerts A."/>
            <person name="Arredondo F.D."/>
            <person name="Baxter L."/>
            <person name="Bensasson D."/>
            <person name="Beynon J.L."/>
            <person name="Chapman J."/>
            <person name="Damasceno C.M."/>
            <person name="Dorrance A.E."/>
            <person name="Dou D."/>
            <person name="Dickerman A.W."/>
            <person name="Dubchak I.L."/>
            <person name="Garbelotto M."/>
            <person name="Gijzen M."/>
            <person name="Gordon S.G."/>
            <person name="Govers F."/>
            <person name="Grunwald N.J."/>
            <person name="Huang W."/>
            <person name="Ivors K.L."/>
            <person name="Jones R.W."/>
            <person name="Kamoun S."/>
            <person name="Krampis K."/>
            <person name="Lamour K.H."/>
            <person name="Lee M.K."/>
            <person name="McDonald W.H."/>
            <person name="Medina M."/>
            <person name="Meijer H.J."/>
            <person name="Nordberg E.K."/>
            <person name="Maclean D.J."/>
            <person name="Ospina-Giraldo M.D."/>
            <person name="Morris P.F."/>
            <person name="Phuntumart V."/>
            <person name="Putnam N.H."/>
            <person name="Rash S."/>
            <person name="Rose J.K."/>
            <person name="Sakihama Y."/>
            <person name="Salamov A.A."/>
            <person name="Savidor A."/>
            <person name="Scheuring C.F."/>
            <person name="Smith B.M."/>
            <person name="Sobral B.W."/>
            <person name="Terry A."/>
            <person name="Torto-Alalibo T.A."/>
            <person name="Win J."/>
            <person name="Xu Z."/>
            <person name="Zhang H."/>
            <person name="Grigoriev I.V."/>
            <person name="Rokhsar D.S."/>
            <person name="Boore J.L."/>
        </authorList>
    </citation>
    <scope>NUCLEOTIDE SEQUENCE [LARGE SCALE GENOMIC DNA]</scope>
    <source>
        <strain evidence="7 8">P6497</strain>
    </source>
</reference>
<dbReference type="InterPro" id="IPR003656">
    <property type="entry name" value="Znf_BED"/>
</dbReference>
<dbReference type="EMBL" id="JH159157">
    <property type="protein sequence ID" value="EGZ12344.1"/>
    <property type="molecule type" value="Genomic_DNA"/>
</dbReference>
<keyword evidence="1" id="KW-0479">Metal-binding</keyword>
<dbReference type="GO" id="GO:0003677">
    <property type="term" value="F:DNA binding"/>
    <property type="evidence" value="ECO:0007669"/>
    <property type="project" value="InterPro"/>
</dbReference>
<keyword evidence="2 4" id="KW-0863">Zinc-finger</keyword>
<dbReference type="PROSITE" id="PS50808">
    <property type="entry name" value="ZF_BED"/>
    <property type="match status" value="1"/>
</dbReference>
<feature type="region of interest" description="Disordered" evidence="5">
    <location>
        <begin position="27"/>
        <end position="56"/>
    </location>
</feature>
<feature type="compositionally biased region" description="Low complexity" evidence="5">
    <location>
        <begin position="27"/>
        <end position="50"/>
    </location>
</feature>
<feature type="domain" description="BED-type" evidence="6">
    <location>
        <begin position="56"/>
        <end position="116"/>
    </location>
</feature>
<evidence type="ECO:0000256" key="4">
    <source>
        <dbReference type="PROSITE-ProRule" id="PRU00027"/>
    </source>
</evidence>
<evidence type="ECO:0000256" key="2">
    <source>
        <dbReference type="ARBA" id="ARBA00022771"/>
    </source>
</evidence>
<dbReference type="InParanoid" id="G4ZW62"/>
<accession>G4ZW62</accession>
<dbReference type="GO" id="GO:0008270">
    <property type="term" value="F:zinc ion binding"/>
    <property type="evidence" value="ECO:0007669"/>
    <property type="project" value="UniProtKB-KW"/>
</dbReference>
<feature type="region of interest" description="Disordered" evidence="5">
    <location>
        <begin position="114"/>
        <end position="239"/>
    </location>
</feature>
<feature type="compositionally biased region" description="Low complexity" evidence="5">
    <location>
        <begin position="126"/>
        <end position="139"/>
    </location>
</feature>
<evidence type="ECO:0000313" key="7">
    <source>
        <dbReference type="EMBL" id="EGZ12344.1"/>
    </source>
</evidence>
<sequence length="311" mass="33398">MRKLPSSASAGNLRQLVDSVVVASNTSEYSSNGSSTSMPSSGSARPGPSGAEDRGGKKSLAYLHTKPHRNLQDKLGKSYERRICRYCDVIFSFRGGTTSAALRHLKKAHPEKLVLSGDSSDAQRASTVVTTRGSSSRTGANPPQVVEEQTVASSTASEGETDENRNTDANTMGESRVNDLDEDDTSVMFETETPTPTIDQGRATSKRKRGDDDYSAAGVTAPSSSSLGDVLGEAQPGSSSKLTASQTAIVHFLQHYANELPQPAMRLRLAKHLTRNVGEAEMYNVLDPATQLEYVREFAQLPPPQRAYSSK</sequence>
<dbReference type="GeneID" id="20659954"/>
<organism evidence="7 8">
    <name type="scientific">Phytophthora sojae (strain P6497)</name>
    <name type="common">Soybean stem and root rot agent</name>
    <name type="synonym">Phytophthora megasperma f. sp. glycines</name>
    <dbReference type="NCBI Taxonomy" id="1094619"/>
    <lineage>
        <taxon>Eukaryota</taxon>
        <taxon>Sar</taxon>
        <taxon>Stramenopiles</taxon>
        <taxon>Oomycota</taxon>
        <taxon>Peronosporomycetes</taxon>
        <taxon>Peronosporales</taxon>
        <taxon>Peronosporaceae</taxon>
        <taxon>Phytophthora</taxon>
    </lineage>
</organism>
<evidence type="ECO:0000256" key="5">
    <source>
        <dbReference type="SAM" id="MobiDB-lite"/>
    </source>
</evidence>
<keyword evidence="8" id="KW-1185">Reference proteome</keyword>
<dbReference type="OMA" id="HYANELP"/>
<proteinExistence type="predicted"/>
<dbReference type="RefSeq" id="XP_009532677.1">
    <property type="nucleotide sequence ID" value="XM_009534382.1"/>
</dbReference>
<evidence type="ECO:0000256" key="3">
    <source>
        <dbReference type="ARBA" id="ARBA00022833"/>
    </source>
</evidence>
<dbReference type="Proteomes" id="UP000002640">
    <property type="component" value="Unassembled WGS sequence"/>
</dbReference>
<dbReference type="KEGG" id="psoj:PHYSODRAFT_517659"/>
<evidence type="ECO:0000313" key="8">
    <source>
        <dbReference type="Proteomes" id="UP000002640"/>
    </source>
</evidence>
<protein>
    <recommendedName>
        <fullName evidence="6">BED-type domain-containing protein</fullName>
    </recommendedName>
</protein>
<keyword evidence="3" id="KW-0862">Zinc</keyword>
<name>G4ZW62_PHYSP</name>